<evidence type="ECO:0000259" key="3">
    <source>
        <dbReference type="PROSITE" id="PS50090"/>
    </source>
</evidence>
<organism evidence="5 6">
    <name type="scientific">Panicum miliaceum</name>
    <name type="common">Proso millet</name>
    <name type="synonym">Broomcorn millet</name>
    <dbReference type="NCBI Taxonomy" id="4540"/>
    <lineage>
        <taxon>Eukaryota</taxon>
        <taxon>Viridiplantae</taxon>
        <taxon>Streptophyta</taxon>
        <taxon>Embryophyta</taxon>
        <taxon>Tracheophyta</taxon>
        <taxon>Spermatophyta</taxon>
        <taxon>Magnoliopsida</taxon>
        <taxon>Liliopsida</taxon>
        <taxon>Poales</taxon>
        <taxon>Poaceae</taxon>
        <taxon>PACMAD clade</taxon>
        <taxon>Panicoideae</taxon>
        <taxon>Panicodae</taxon>
        <taxon>Paniceae</taxon>
        <taxon>Panicinae</taxon>
        <taxon>Panicum</taxon>
        <taxon>Panicum sect. Panicum</taxon>
    </lineage>
</organism>
<dbReference type="Proteomes" id="UP000275267">
    <property type="component" value="Unassembled WGS sequence"/>
</dbReference>
<dbReference type="OrthoDB" id="39591at2759"/>
<keyword evidence="1" id="KW-0238">DNA-binding</keyword>
<evidence type="ECO:0008006" key="7">
    <source>
        <dbReference type="Google" id="ProtNLM"/>
    </source>
</evidence>
<evidence type="ECO:0000256" key="2">
    <source>
        <dbReference type="SAM" id="MobiDB-lite"/>
    </source>
</evidence>
<dbReference type="Pfam" id="PF13921">
    <property type="entry name" value="Myb_DNA-bind_6"/>
    <property type="match status" value="1"/>
</dbReference>
<evidence type="ECO:0000313" key="6">
    <source>
        <dbReference type="Proteomes" id="UP000275267"/>
    </source>
</evidence>
<evidence type="ECO:0000313" key="5">
    <source>
        <dbReference type="EMBL" id="RLM55959.1"/>
    </source>
</evidence>
<feature type="domain" description="Myb-like" evidence="3">
    <location>
        <begin position="521"/>
        <end position="563"/>
    </location>
</feature>
<dbReference type="PANTHER" id="PTHR47430">
    <property type="entry name" value="GB|AAC33480.1"/>
    <property type="match status" value="1"/>
</dbReference>
<feature type="domain" description="Myb-like" evidence="3">
    <location>
        <begin position="634"/>
        <end position="687"/>
    </location>
</feature>
<name>A0A3L6PG70_PANMI</name>
<feature type="compositionally biased region" description="Low complexity" evidence="2">
    <location>
        <begin position="119"/>
        <end position="143"/>
    </location>
</feature>
<evidence type="ECO:0000256" key="1">
    <source>
        <dbReference type="ARBA" id="ARBA00023125"/>
    </source>
</evidence>
<dbReference type="GO" id="GO:0003677">
    <property type="term" value="F:DNA binding"/>
    <property type="evidence" value="ECO:0007669"/>
    <property type="project" value="UniProtKB-KW"/>
</dbReference>
<sequence>MARDSKGPGGGGLATRDTLGVEACGILYGAHAAANGRVHSGAVLGAARMLLPCTGQAGIGWPSERLRSGPRIDKPPRTARSHADARAQAPPARAPPLAVAGDEPPPAGKEEGRMQSPMATSSSATATATAGAGAGASASASASIGMERGSAAEYSEVKAVIGSKEEKKGQRSKKDKGQRKRKKDKAKGHGGDGDRSIESDDKNHSVEMEHAEVSAKMAEKPCSEHAEVIMSKRDAKKDRKKKKRNKEVDTISQKQIPDANDGSVGSEYVEMNKGEGKHDSTSKKGKRKHRDGETSSNGSCDQIVSGGDKKRKRKEPSVTLEEGNDVDVSKMGQNTEGKKKRRKERDKIAVDLSQNTPAGDGKNCNEEKKTSKDDNDGGKSGKVNMARRKDKGKRVSFTDDVEVFNIDGGGADEEGDGSGDSGLVHGKRFTPEEDAKLMEAIEKYAEMKQLGEKGLEMIRASMKHPELRGCWAEIVKVYVFLIWVADGLLMTYVAATSLPHRPQMAVYKRARILLYRSAERKWTQEEYEIVRRFVEKNGTTWKELATDLGKSEIHVKDTWRRMKPKNLKKGSWTQDEYQNLFDLVNLDLRVKAHQKIAPSHRQLRDNISWEAISEKLTTRSNKDCCLKWYQQLASPLVKEGIWADTDDYLLMEALQKVDAVCVEDVDWERLLDHRSGELCRQRWNQMVRMIGGHREKPFIEQVEVLARRYCPEMLDYRNAESADLSPDELTGGTD</sequence>
<feature type="compositionally biased region" description="Basic and acidic residues" evidence="2">
    <location>
        <begin position="363"/>
        <end position="379"/>
    </location>
</feature>
<feature type="compositionally biased region" description="Basic residues" evidence="2">
    <location>
        <begin position="170"/>
        <end position="186"/>
    </location>
</feature>
<dbReference type="PANTHER" id="PTHR47430:SF4">
    <property type="entry name" value="GB|AAC33480.1"/>
    <property type="match status" value="1"/>
</dbReference>
<reference evidence="6" key="1">
    <citation type="journal article" date="2019" name="Nat. Commun.">
        <title>The genome of broomcorn millet.</title>
        <authorList>
            <person name="Zou C."/>
            <person name="Miki D."/>
            <person name="Li D."/>
            <person name="Tang Q."/>
            <person name="Xiao L."/>
            <person name="Rajput S."/>
            <person name="Deng P."/>
            <person name="Jia W."/>
            <person name="Huang R."/>
            <person name="Zhang M."/>
            <person name="Sun Y."/>
            <person name="Hu J."/>
            <person name="Fu X."/>
            <person name="Schnable P.S."/>
            <person name="Li F."/>
            <person name="Zhang H."/>
            <person name="Feng B."/>
            <person name="Zhu X."/>
            <person name="Liu R."/>
            <person name="Schnable J.C."/>
            <person name="Zhu J.-K."/>
            <person name="Zhang H."/>
        </authorList>
    </citation>
    <scope>NUCLEOTIDE SEQUENCE [LARGE SCALE GENOMIC DNA]</scope>
</reference>
<dbReference type="AlphaFoldDB" id="A0A3L6PG70"/>
<dbReference type="EMBL" id="PQIB02000018">
    <property type="protein sequence ID" value="RLM55959.1"/>
    <property type="molecule type" value="Genomic_DNA"/>
</dbReference>
<feature type="domain" description="Myb-like" evidence="3">
    <location>
        <begin position="564"/>
        <end position="632"/>
    </location>
</feature>
<comment type="caution">
    <text evidence="5">The sequence shown here is derived from an EMBL/GenBank/DDBJ whole genome shotgun (WGS) entry which is preliminary data.</text>
</comment>
<feature type="compositionally biased region" description="Basic and acidic residues" evidence="2">
    <location>
        <begin position="187"/>
        <end position="237"/>
    </location>
</feature>
<feature type="compositionally biased region" description="Basic and acidic residues" evidence="2">
    <location>
        <begin position="270"/>
        <end position="282"/>
    </location>
</feature>
<dbReference type="Gene3D" id="1.10.10.60">
    <property type="entry name" value="Homeodomain-like"/>
    <property type="match status" value="2"/>
</dbReference>
<feature type="region of interest" description="Disordered" evidence="2">
    <location>
        <begin position="57"/>
        <end position="392"/>
    </location>
</feature>
<feature type="compositionally biased region" description="Basic and acidic residues" evidence="2">
    <location>
        <begin position="64"/>
        <end position="85"/>
    </location>
</feature>
<keyword evidence="6" id="KW-1185">Reference proteome</keyword>
<dbReference type="PROSITE" id="PS50090">
    <property type="entry name" value="MYB_LIKE"/>
    <property type="match status" value="3"/>
</dbReference>
<proteinExistence type="predicted"/>
<dbReference type="CDD" id="cd00167">
    <property type="entry name" value="SANT"/>
    <property type="match status" value="1"/>
</dbReference>
<accession>A0A3L6PG70</accession>
<dbReference type="SMART" id="SM00717">
    <property type="entry name" value="SANT"/>
    <property type="match status" value="4"/>
</dbReference>
<dbReference type="SUPFAM" id="SSF46689">
    <property type="entry name" value="Homeodomain-like"/>
    <property type="match status" value="2"/>
</dbReference>
<dbReference type="InterPro" id="IPR017930">
    <property type="entry name" value="Myb_dom"/>
</dbReference>
<gene>
    <name evidence="5" type="ORF">C2845_PM10G09900</name>
</gene>
<dbReference type="InterPro" id="IPR001005">
    <property type="entry name" value="SANT/Myb"/>
</dbReference>
<feature type="domain" description="HTH myb-type" evidence="4">
    <location>
        <begin position="520"/>
        <end position="567"/>
    </location>
</feature>
<dbReference type="STRING" id="4540.A0A3L6PG70"/>
<dbReference type="InterPro" id="IPR009057">
    <property type="entry name" value="Homeodomain-like_sf"/>
</dbReference>
<protein>
    <recommendedName>
        <fullName evidence="7">Cyclin-D-binding Myb-like transcription factor 1</fullName>
    </recommendedName>
</protein>
<evidence type="ECO:0000259" key="4">
    <source>
        <dbReference type="PROSITE" id="PS51294"/>
    </source>
</evidence>
<dbReference type="PROSITE" id="PS51294">
    <property type="entry name" value="HTH_MYB"/>
    <property type="match status" value="1"/>
</dbReference>
<feature type="compositionally biased region" description="Low complexity" evidence="2">
    <location>
        <begin position="86"/>
        <end position="100"/>
    </location>
</feature>